<comment type="similarity">
    <text evidence="1">Belongs to the phD/YefM antitoxin family.</text>
</comment>
<accession>A0A938BN95</accession>
<dbReference type="Proteomes" id="UP000703893">
    <property type="component" value="Unassembled WGS sequence"/>
</dbReference>
<sequence length="102" mass="11085">MVADTMNVRRVGVGELKAKLSAFLRLVQQGDIVVVTDRGREIAEIRKPGRVAPGMSAYEKMVAAGRIVPPTDPDASLDWLYEPGPKLPPGTAQRHIGHERGD</sequence>
<evidence type="ECO:0000313" key="3">
    <source>
        <dbReference type="EMBL" id="MBM3274865.1"/>
    </source>
</evidence>
<protein>
    <submittedName>
        <fullName evidence="3">Type II toxin-antitoxin system prevent-host-death family antitoxin</fullName>
    </submittedName>
</protein>
<evidence type="ECO:0000256" key="1">
    <source>
        <dbReference type="ARBA" id="ARBA00009981"/>
    </source>
</evidence>
<dbReference type="EMBL" id="VGJX01000356">
    <property type="protein sequence ID" value="MBM3274865.1"/>
    <property type="molecule type" value="Genomic_DNA"/>
</dbReference>
<dbReference type="AlphaFoldDB" id="A0A938BN95"/>
<evidence type="ECO:0000313" key="4">
    <source>
        <dbReference type="Proteomes" id="UP000703893"/>
    </source>
</evidence>
<comment type="caution">
    <text evidence="3">The sequence shown here is derived from an EMBL/GenBank/DDBJ whole genome shotgun (WGS) entry which is preliminary data.</text>
</comment>
<reference evidence="3 4" key="1">
    <citation type="submission" date="2019-03" db="EMBL/GenBank/DDBJ databases">
        <title>Lake Tanganyika Metagenome-Assembled Genomes (MAGs).</title>
        <authorList>
            <person name="Tran P."/>
        </authorList>
    </citation>
    <scope>NUCLEOTIDE SEQUENCE [LARGE SCALE GENOMIC DNA]</scope>
    <source>
        <strain evidence="3">K_DeepCast_65m_m2_236</strain>
    </source>
</reference>
<gene>
    <name evidence="3" type="ORF">FJZ00_06915</name>
</gene>
<evidence type="ECO:0000256" key="2">
    <source>
        <dbReference type="SAM" id="MobiDB-lite"/>
    </source>
</evidence>
<dbReference type="SUPFAM" id="SSF143120">
    <property type="entry name" value="YefM-like"/>
    <property type="match status" value="1"/>
</dbReference>
<dbReference type="NCBIfam" id="TIGR01552">
    <property type="entry name" value="phd_fam"/>
    <property type="match status" value="1"/>
</dbReference>
<proteinExistence type="inferred from homology"/>
<organism evidence="3 4">
    <name type="scientific">Candidatus Tanganyikabacteria bacterium</name>
    <dbReference type="NCBI Taxonomy" id="2961651"/>
    <lineage>
        <taxon>Bacteria</taxon>
        <taxon>Bacillati</taxon>
        <taxon>Candidatus Sericytochromatia</taxon>
        <taxon>Candidatus Tanganyikabacteria</taxon>
    </lineage>
</organism>
<dbReference type="InterPro" id="IPR036165">
    <property type="entry name" value="YefM-like_sf"/>
</dbReference>
<feature type="region of interest" description="Disordered" evidence="2">
    <location>
        <begin position="75"/>
        <end position="102"/>
    </location>
</feature>
<name>A0A938BN95_9BACT</name>